<organism evidence="1 2">
    <name type="scientific">Eumeta variegata</name>
    <name type="common">Bagworm moth</name>
    <name type="synonym">Eumeta japonica</name>
    <dbReference type="NCBI Taxonomy" id="151549"/>
    <lineage>
        <taxon>Eukaryota</taxon>
        <taxon>Metazoa</taxon>
        <taxon>Ecdysozoa</taxon>
        <taxon>Arthropoda</taxon>
        <taxon>Hexapoda</taxon>
        <taxon>Insecta</taxon>
        <taxon>Pterygota</taxon>
        <taxon>Neoptera</taxon>
        <taxon>Endopterygota</taxon>
        <taxon>Lepidoptera</taxon>
        <taxon>Glossata</taxon>
        <taxon>Ditrysia</taxon>
        <taxon>Tineoidea</taxon>
        <taxon>Psychidae</taxon>
        <taxon>Oiketicinae</taxon>
        <taxon>Eumeta</taxon>
    </lineage>
</organism>
<protein>
    <submittedName>
        <fullName evidence="1">Uncharacterized protein</fullName>
    </submittedName>
</protein>
<keyword evidence="2" id="KW-1185">Reference proteome</keyword>
<dbReference type="AlphaFoldDB" id="A0A4C1TAK7"/>
<comment type="caution">
    <text evidence="1">The sequence shown here is derived from an EMBL/GenBank/DDBJ whole genome shotgun (WGS) entry which is preliminary data.</text>
</comment>
<gene>
    <name evidence="1" type="ORF">EVAR_92979_1</name>
</gene>
<accession>A0A4C1TAK7</accession>
<evidence type="ECO:0000313" key="2">
    <source>
        <dbReference type="Proteomes" id="UP000299102"/>
    </source>
</evidence>
<evidence type="ECO:0000313" key="1">
    <source>
        <dbReference type="EMBL" id="GBP11492.1"/>
    </source>
</evidence>
<proteinExistence type="predicted"/>
<name>A0A4C1TAK7_EUMVA</name>
<reference evidence="1 2" key="1">
    <citation type="journal article" date="2019" name="Commun. Biol.">
        <title>The bagworm genome reveals a unique fibroin gene that provides high tensile strength.</title>
        <authorList>
            <person name="Kono N."/>
            <person name="Nakamura H."/>
            <person name="Ohtoshi R."/>
            <person name="Tomita M."/>
            <person name="Numata K."/>
            <person name="Arakawa K."/>
        </authorList>
    </citation>
    <scope>NUCLEOTIDE SEQUENCE [LARGE SCALE GENOMIC DNA]</scope>
</reference>
<sequence length="249" mass="27493">MRPEETEIENGAKVEIECGTKIRIESTILIGIGSSTETRFHTGTGIVTQSGASAIPRVELPPARAAATSAGGSRAELRALVHVHALASAIAVMTFDRTGTSYRPRIILTRQVVGGEPSAARRLRKLFWRRRHERARDTRVRLEVETRGASNSLVLTARPATGLDRSRVGPRRRERAVVLPRARCGRRRAFKCALRYRIIERYERASPHTHRRDFIVTLGEHAPDASSNIDFKLSGAAYGGHPDSGLGFE</sequence>
<dbReference type="Proteomes" id="UP000299102">
    <property type="component" value="Unassembled WGS sequence"/>
</dbReference>
<dbReference type="EMBL" id="BGZK01000046">
    <property type="protein sequence ID" value="GBP11492.1"/>
    <property type="molecule type" value="Genomic_DNA"/>
</dbReference>